<keyword evidence="1" id="KW-0812">Transmembrane</keyword>
<reference evidence="4 8" key="2">
    <citation type="submission" date="2016-08" db="EMBL/GenBank/DDBJ databases">
        <title>Characterization of Isolates of Eisenbergiella tayi Derived from Blood Cultures, Using Whole Genome Sequencing.</title>
        <authorList>
            <person name="Bernier A.-M."/>
            <person name="Burdz T."/>
            <person name="Wiebe D."/>
            <person name="Bernard K."/>
        </authorList>
    </citation>
    <scope>NUCLEOTIDE SEQUENCE [LARGE SCALE GENOMIC DNA]</scope>
    <source>
        <strain evidence="4 8">NML120146</strain>
    </source>
</reference>
<evidence type="ECO:0000313" key="3">
    <source>
        <dbReference type="EMBL" id="ODM06474.1"/>
    </source>
</evidence>
<dbReference type="Proteomes" id="UP000095003">
    <property type="component" value="Unassembled WGS sequence"/>
</dbReference>
<comment type="caution">
    <text evidence="3">The sequence shown here is derived from an EMBL/GenBank/DDBJ whole genome shotgun (WGS) entry which is preliminary data.</text>
</comment>
<gene>
    <name evidence="2" type="ORF">BEH84_06193</name>
    <name evidence="5" type="ORF">BEI59_02525</name>
    <name evidence="3" type="ORF">BEI61_02364</name>
    <name evidence="4" type="ORF">BEI63_32165</name>
</gene>
<dbReference type="Proteomes" id="UP000094271">
    <property type="component" value="Unassembled WGS sequence"/>
</dbReference>
<dbReference type="OrthoDB" id="2040460at2"/>
<name>A0A1E3ACJ4_9FIRM</name>
<dbReference type="EMBL" id="MEHA01000001">
    <property type="protein sequence ID" value="ODR56039.1"/>
    <property type="molecule type" value="Genomic_DNA"/>
</dbReference>
<dbReference type="GeneID" id="93304174"/>
<dbReference type="EMBL" id="MCGI01000009">
    <property type="protein sequence ID" value="ODM02638.1"/>
    <property type="molecule type" value="Genomic_DNA"/>
</dbReference>
<evidence type="ECO:0000313" key="5">
    <source>
        <dbReference type="EMBL" id="ODR56039.1"/>
    </source>
</evidence>
<evidence type="ECO:0000313" key="2">
    <source>
        <dbReference type="EMBL" id="ODM02638.1"/>
    </source>
</evidence>
<accession>A0A1E3ACJ4</accession>
<keyword evidence="1" id="KW-1133">Transmembrane helix</keyword>
<dbReference type="Proteomes" id="UP000094067">
    <property type="component" value="Unassembled WGS sequence"/>
</dbReference>
<reference evidence="6 9" key="1">
    <citation type="submission" date="2016-07" db="EMBL/GenBank/DDBJ databases">
        <title>Characterization of isolates of Eisenbergiella tayi derived from blood cultures, using whole genome sequencing.</title>
        <authorList>
            <person name="Burdz T."/>
            <person name="Wiebe D."/>
            <person name="Huynh C."/>
            <person name="Bernard K."/>
        </authorList>
    </citation>
    <scope>NUCLEOTIDE SEQUENCE [LARGE SCALE GENOMIC DNA]</scope>
    <source>
        <strain evidence="3 6">NML 110608</strain>
        <strain evidence="2 9">NML 120489</strain>
    </source>
</reference>
<evidence type="ECO:0000313" key="9">
    <source>
        <dbReference type="Proteomes" id="UP000095003"/>
    </source>
</evidence>
<keyword evidence="8" id="KW-1185">Reference proteome</keyword>
<dbReference type="Proteomes" id="UP000094869">
    <property type="component" value="Unassembled WGS sequence"/>
</dbReference>
<evidence type="ECO:0000313" key="4">
    <source>
        <dbReference type="EMBL" id="ODR44262.1"/>
    </source>
</evidence>
<dbReference type="EMBL" id="MCGH01000002">
    <property type="protein sequence ID" value="ODM06474.1"/>
    <property type="molecule type" value="Genomic_DNA"/>
</dbReference>
<feature type="transmembrane region" description="Helical" evidence="1">
    <location>
        <begin position="131"/>
        <end position="152"/>
    </location>
</feature>
<keyword evidence="1" id="KW-0472">Membrane</keyword>
<dbReference type="EMBL" id="MEHD01000056">
    <property type="protein sequence ID" value="ODR44262.1"/>
    <property type="molecule type" value="Genomic_DNA"/>
</dbReference>
<reference evidence="5 7" key="3">
    <citation type="submission" date="2016-08" db="EMBL/GenBank/DDBJ databases">
        <authorList>
            <person name="Seilhamer J.J."/>
        </authorList>
    </citation>
    <scope>NUCLEOTIDE SEQUENCE [LARGE SCALE GENOMIC DNA]</scope>
    <source>
        <strain evidence="5 7">NML150140-1</strain>
    </source>
</reference>
<evidence type="ECO:0000256" key="1">
    <source>
        <dbReference type="SAM" id="Phobius"/>
    </source>
</evidence>
<feature type="transmembrane region" description="Helical" evidence="1">
    <location>
        <begin position="86"/>
        <end position="119"/>
    </location>
</feature>
<dbReference type="AlphaFoldDB" id="A0A1E3ACJ4"/>
<evidence type="ECO:0000313" key="8">
    <source>
        <dbReference type="Proteomes" id="UP000094869"/>
    </source>
</evidence>
<proteinExistence type="predicted"/>
<dbReference type="RefSeq" id="WP_009252782.1">
    <property type="nucleotide sequence ID" value="NZ_BAABXS010000001.1"/>
</dbReference>
<evidence type="ECO:0000313" key="7">
    <source>
        <dbReference type="Proteomes" id="UP000094271"/>
    </source>
</evidence>
<organism evidence="3 6">
    <name type="scientific">Eisenbergiella tayi</name>
    <dbReference type="NCBI Taxonomy" id="1432052"/>
    <lineage>
        <taxon>Bacteria</taxon>
        <taxon>Bacillati</taxon>
        <taxon>Bacillota</taxon>
        <taxon>Clostridia</taxon>
        <taxon>Lachnospirales</taxon>
        <taxon>Lachnospiraceae</taxon>
        <taxon>Eisenbergiella</taxon>
    </lineage>
</organism>
<protein>
    <submittedName>
        <fullName evidence="3">Uncharacterized protein</fullName>
    </submittedName>
</protein>
<dbReference type="PATRIC" id="fig|1432052.3.peg.6842"/>
<sequence>MKKQWTVTAADGMNHVIEYKGRSLLVDGQKYPLKSSNWFIQLIDYAINFGETQCRLVVMGNKVDLAVNGRYLGSGEPYQPIASLPVYVSVLAGISCVLGFLMNSWLGLCLGVLIGVMYFNLALKKKNGIIVVAFIIASILQVALGIGVAFLLS</sequence>
<evidence type="ECO:0000313" key="6">
    <source>
        <dbReference type="Proteomes" id="UP000094067"/>
    </source>
</evidence>